<evidence type="ECO:0000256" key="1">
    <source>
        <dbReference type="ARBA" id="ARBA00009986"/>
    </source>
</evidence>
<dbReference type="FunFam" id="3.40.309.10:FF:000003">
    <property type="entry name" value="Aldehyde dehydrogenase"/>
    <property type="match status" value="1"/>
</dbReference>
<protein>
    <recommendedName>
        <fullName evidence="4">Aldehyde dehydrogenase</fullName>
    </recommendedName>
</protein>
<feature type="domain" description="Aldehyde dehydrogenase" evidence="8">
    <location>
        <begin position="12"/>
        <end position="435"/>
    </location>
</feature>
<dbReference type="GO" id="GO:0005737">
    <property type="term" value="C:cytoplasm"/>
    <property type="evidence" value="ECO:0007669"/>
    <property type="project" value="TreeGrafter"/>
</dbReference>
<keyword evidence="10" id="KW-1185">Reference proteome</keyword>
<dbReference type="Proteomes" id="UP001178507">
    <property type="component" value="Unassembled WGS sequence"/>
</dbReference>
<gene>
    <name evidence="9" type="ORF">EVOR1521_LOCUS5215</name>
</gene>
<dbReference type="PIRSF" id="PIRSF036492">
    <property type="entry name" value="ALDH"/>
    <property type="match status" value="1"/>
</dbReference>
<proteinExistence type="inferred from homology"/>
<keyword evidence="2 4" id="KW-0560">Oxidoreductase</keyword>
<dbReference type="GO" id="GO:0006081">
    <property type="term" value="P:aldehyde metabolic process"/>
    <property type="evidence" value="ECO:0007669"/>
    <property type="project" value="InterPro"/>
</dbReference>
<comment type="similarity">
    <text evidence="1 4 7">Belongs to the aldehyde dehydrogenase family.</text>
</comment>
<dbReference type="InterPro" id="IPR016162">
    <property type="entry name" value="Ald_DH_N"/>
</dbReference>
<evidence type="ECO:0000313" key="9">
    <source>
        <dbReference type="EMBL" id="CAJ1376066.1"/>
    </source>
</evidence>
<dbReference type="GO" id="GO:0004029">
    <property type="term" value="F:aldehyde dehydrogenase (NAD+) activity"/>
    <property type="evidence" value="ECO:0007669"/>
    <property type="project" value="TreeGrafter"/>
</dbReference>
<reference evidence="9" key="1">
    <citation type="submission" date="2023-08" db="EMBL/GenBank/DDBJ databases">
        <authorList>
            <person name="Chen Y."/>
            <person name="Shah S."/>
            <person name="Dougan E. K."/>
            <person name="Thang M."/>
            <person name="Chan C."/>
        </authorList>
    </citation>
    <scope>NUCLEOTIDE SEQUENCE</scope>
</reference>
<name>A0AA36ML64_9DINO</name>
<dbReference type="Gene3D" id="3.40.605.10">
    <property type="entry name" value="Aldehyde Dehydrogenase, Chain A, domain 1"/>
    <property type="match status" value="1"/>
</dbReference>
<dbReference type="InterPro" id="IPR016161">
    <property type="entry name" value="Ald_DH/histidinol_DH"/>
</dbReference>
<keyword evidence="3" id="KW-0520">NAD</keyword>
<dbReference type="EMBL" id="CAUJNA010000358">
    <property type="protein sequence ID" value="CAJ1376066.1"/>
    <property type="molecule type" value="Genomic_DNA"/>
</dbReference>
<dbReference type="Pfam" id="PF00171">
    <property type="entry name" value="Aldedh"/>
    <property type="match status" value="1"/>
</dbReference>
<dbReference type="InterPro" id="IPR029510">
    <property type="entry name" value="Ald_DH_CS_GLU"/>
</dbReference>
<dbReference type="InterPro" id="IPR016163">
    <property type="entry name" value="Ald_DH_C"/>
</dbReference>
<dbReference type="PANTHER" id="PTHR43570:SF16">
    <property type="entry name" value="ALDEHYDE DEHYDROGENASE TYPE III, ISOFORM Q"/>
    <property type="match status" value="1"/>
</dbReference>
<evidence type="ECO:0000256" key="6">
    <source>
        <dbReference type="PROSITE-ProRule" id="PRU10007"/>
    </source>
</evidence>
<dbReference type="AlphaFoldDB" id="A0AA36ML64"/>
<feature type="active site" evidence="5 6">
    <location>
        <position position="214"/>
    </location>
</feature>
<dbReference type="SUPFAM" id="SSF53720">
    <property type="entry name" value="ALDH-like"/>
    <property type="match status" value="1"/>
</dbReference>
<organism evidence="9 10">
    <name type="scientific">Effrenium voratum</name>
    <dbReference type="NCBI Taxonomy" id="2562239"/>
    <lineage>
        <taxon>Eukaryota</taxon>
        <taxon>Sar</taxon>
        <taxon>Alveolata</taxon>
        <taxon>Dinophyceae</taxon>
        <taxon>Suessiales</taxon>
        <taxon>Symbiodiniaceae</taxon>
        <taxon>Effrenium</taxon>
    </lineage>
</organism>
<dbReference type="Gene3D" id="3.40.309.10">
    <property type="entry name" value="Aldehyde Dehydrogenase, Chain A, domain 2"/>
    <property type="match status" value="1"/>
</dbReference>
<evidence type="ECO:0000256" key="3">
    <source>
        <dbReference type="ARBA" id="ARBA00023027"/>
    </source>
</evidence>
<feature type="active site" evidence="5">
    <location>
        <position position="248"/>
    </location>
</feature>
<dbReference type="PANTHER" id="PTHR43570">
    <property type="entry name" value="ALDEHYDE DEHYDROGENASE"/>
    <property type="match status" value="1"/>
</dbReference>
<dbReference type="InterPro" id="IPR012394">
    <property type="entry name" value="Aldehyde_DH_NAD(P)"/>
</dbReference>
<evidence type="ECO:0000313" key="10">
    <source>
        <dbReference type="Proteomes" id="UP001178507"/>
    </source>
</evidence>
<evidence type="ECO:0000256" key="5">
    <source>
        <dbReference type="PIRSR" id="PIRSR036492-1"/>
    </source>
</evidence>
<sequence length="500" mass="55235">MAPVPSEEELTAEYGKMLEQMRKTFDTGKTRSLAWRKQQLRQVIKMYQENHELISETIAADMGGSKMRGVAEISAASSADDCLANIDEWTRERWVGGLFDRQYIRPEPKGVVLIISPWNVPWQLSIRPLASAIAAGNAAVIKPSELNPKSAPLMAELVAKYLDPECVRVVEGAITETTALLNNRWDHIFYTGNGQVGRVVMAAASKHLTPVTLELGGKSPVIVDETAQIDVTVRRLALVKWMLTGQICVAPDYILVHRSVEKQFLEKLKAQVQASYGQDGKEGGDDYGKIVNERHVDRLENLVKTAGGTVVCGGTQGIDREKRFVPPTVISEPKLDAPIMQEEIFGPILPVLAYDDFESALKMVREKEPPLAFYIFSQSSRNVEKALSYIQSGGVCVNTAFEHLLPETLPFGGQGASGMGAYHGKFGFDEFSHRRAIFVKSTLPGKRGTLIPLPEAGKPLPDWVYPLVARFTIGIVPQSVKSCWRGAYAMLMKPLRHIFG</sequence>
<dbReference type="InterPro" id="IPR015590">
    <property type="entry name" value="Aldehyde_DH_dom"/>
</dbReference>
<dbReference type="CDD" id="cd07087">
    <property type="entry name" value="ALDH_F3-13-14_CALDH-like"/>
    <property type="match status" value="1"/>
</dbReference>
<accession>A0AA36ML64</accession>
<evidence type="ECO:0000259" key="8">
    <source>
        <dbReference type="Pfam" id="PF00171"/>
    </source>
</evidence>
<evidence type="ECO:0000256" key="2">
    <source>
        <dbReference type="ARBA" id="ARBA00023002"/>
    </source>
</evidence>
<dbReference type="PROSITE" id="PS00687">
    <property type="entry name" value="ALDEHYDE_DEHYDR_GLU"/>
    <property type="match status" value="1"/>
</dbReference>
<dbReference type="FunFam" id="3.40.605.10:FF:000004">
    <property type="entry name" value="Aldehyde dehydrogenase"/>
    <property type="match status" value="1"/>
</dbReference>
<evidence type="ECO:0000256" key="4">
    <source>
        <dbReference type="PIRNR" id="PIRNR036492"/>
    </source>
</evidence>
<evidence type="ECO:0000256" key="7">
    <source>
        <dbReference type="RuleBase" id="RU003345"/>
    </source>
</evidence>
<comment type="caution">
    <text evidence="9">The sequence shown here is derived from an EMBL/GenBank/DDBJ whole genome shotgun (WGS) entry which is preliminary data.</text>
</comment>